<reference evidence="4" key="1">
    <citation type="journal article" date="2020" name="ISME J.">
        <title>Gammaproteobacteria mediating utilization of methyl-, sulfur- and petroleum organic compounds in deep ocean hydrothermal plumes.</title>
        <authorList>
            <person name="Zhou Z."/>
            <person name="Liu Y."/>
            <person name="Pan J."/>
            <person name="Cron B.R."/>
            <person name="Toner B.M."/>
            <person name="Anantharaman K."/>
            <person name="Breier J.A."/>
            <person name="Dick G.J."/>
            <person name="Li M."/>
        </authorList>
    </citation>
    <scope>NUCLEOTIDE SEQUENCE</scope>
    <source>
        <strain evidence="4">SZUA-1385</strain>
    </source>
</reference>
<protein>
    <submittedName>
        <fullName evidence="4">Class I SAM-dependent methyltransferase</fullName>
    </submittedName>
</protein>
<dbReference type="GO" id="GO:0008757">
    <property type="term" value="F:S-adenosylmethionine-dependent methyltransferase activity"/>
    <property type="evidence" value="ECO:0007669"/>
    <property type="project" value="InterPro"/>
</dbReference>
<dbReference type="Pfam" id="PF05175">
    <property type="entry name" value="MTS"/>
    <property type="match status" value="1"/>
</dbReference>
<evidence type="ECO:0000256" key="1">
    <source>
        <dbReference type="ARBA" id="ARBA00022603"/>
    </source>
</evidence>
<evidence type="ECO:0000259" key="3">
    <source>
        <dbReference type="Pfam" id="PF05175"/>
    </source>
</evidence>
<dbReference type="PANTHER" id="PTHR47816:SF4">
    <property type="entry name" value="RIBOSOMAL RNA SMALL SUBUNIT METHYLTRANSFERASE C"/>
    <property type="match status" value="1"/>
</dbReference>
<dbReference type="AlphaFoldDB" id="A0A832YTS1"/>
<dbReference type="PANTHER" id="PTHR47816">
    <property type="entry name" value="RIBOSOMAL RNA SMALL SUBUNIT METHYLTRANSFERASE C"/>
    <property type="match status" value="1"/>
</dbReference>
<dbReference type="Gene3D" id="3.40.50.150">
    <property type="entry name" value="Vaccinia Virus protein VP39"/>
    <property type="match status" value="1"/>
</dbReference>
<dbReference type="Proteomes" id="UP000605144">
    <property type="component" value="Unassembled WGS sequence"/>
</dbReference>
<dbReference type="CDD" id="cd02440">
    <property type="entry name" value="AdoMet_MTases"/>
    <property type="match status" value="1"/>
</dbReference>
<gene>
    <name evidence="4" type="ORF">EYG76_03145</name>
</gene>
<evidence type="ECO:0000313" key="5">
    <source>
        <dbReference type="Proteomes" id="UP000605144"/>
    </source>
</evidence>
<organism evidence="4 5">
    <name type="scientific">Methanothermococcus okinawensis</name>
    <dbReference type="NCBI Taxonomy" id="155863"/>
    <lineage>
        <taxon>Archaea</taxon>
        <taxon>Methanobacteriati</taxon>
        <taxon>Methanobacteriota</taxon>
        <taxon>Methanomada group</taxon>
        <taxon>Methanococci</taxon>
        <taxon>Methanococcales</taxon>
        <taxon>Methanococcaceae</taxon>
        <taxon>Methanothermococcus</taxon>
    </lineage>
</organism>
<dbReference type="InterPro" id="IPR046977">
    <property type="entry name" value="RsmC/RlmG"/>
</dbReference>
<feature type="domain" description="Methyltransferase small" evidence="3">
    <location>
        <begin position="26"/>
        <end position="192"/>
    </location>
</feature>
<keyword evidence="2 4" id="KW-0808">Transferase</keyword>
<dbReference type="InterPro" id="IPR029063">
    <property type="entry name" value="SAM-dependent_MTases_sf"/>
</dbReference>
<dbReference type="GO" id="GO:0032259">
    <property type="term" value="P:methylation"/>
    <property type="evidence" value="ECO:0007669"/>
    <property type="project" value="UniProtKB-KW"/>
</dbReference>
<accession>A0A832YTS1</accession>
<dbReference type="EMBL" id="DQSV01000059">
    <property type="protein sequence ID" value="HIP17284.1"/>
    <property type="molecule type" value="Genomic_DNA"/>
</dbReference>
<sequence>MHYFSEKPNSSSNERLIEAILRNKKFIFKTDSGIFSPKKVDKGTKILVDNLELDKKDIVLDVGCGYGVIGVAIADEVNSITMTDINRRALKLAEENVKINKLNNKNISIVQGNIYEGVNDKKYTKIISNPPIKVGKEVIHKIIREGKELLQDNGSIWVVIQTKHGAKSLAKYMEEVFGNVEIITIKGGYRVLMSKKVD</sequence>
<evidence type="ECO:0000313" key="4">
    <source>
        <dbReference type="EMBL" id="HIP17284.1"/>
    </source>
</evidence>
<dbReference type="InterPro" id="IPR007848">
    <property type="entry name" value="Small_mtfrase_dom"/>
</dbReference>
<proteinExistence type="predicted"/>
<evidence type="ECO:0000256" key="2">
    <source>
        <dbReference type="ARBA" id="ARBA00022679"/>
    </source>
</evidence>
<name>A0A832YTS1_9EURY</name>
<keyword evidence="1 4" id="KW-0489">Methyltransferase</keyword>
<comment type="caution">
    <text evidence="4">The sequence shown here is derived from an EMBL/GenBank/DDBJ whole genome shotgun (WGS) entry which is preliminary data.</text>
</comment>
<dbReference type="SUPFAM" id="SSF53335">
    <property type="entry name" value="S-adenosyl-L-methionine-dependent methyltransferases"/>
    <property type="match status" value="1"/>
</dbReference>